<dbReference type="EMBL" id="APAU02000003">
    <property type="protein sequence ID" value="EUB64200.1"/>
    <property type="molecule type" value="Genomic_DNA"/>
</dbReference>
<name>W6UR54_ECHGR</name>
<evidence type="ECO:0000313" key="2">
    <source>
        <dbReference type="EMBL" id="EUB64200.1"/>
    </source>
</evidence>
<feature type="compositionally biased region" description="Acidic residues" evidence="1">
    <location>
        <begin position="80"/>
        <end position="89"/>
    </location>
</feature>
<accession>W6UR54</accession>
<feature type="compositionally biased region" description="Basic and acidic residues" evidence="1">
    <location>
        <begin position="90"/>
        <end position="109"/>
    </location>
</feature>
<evidence type="ECO:0000256" key="1">
    <source>
        <dbReference type="SAM" id="MobiDB-lite"/>
    </source>
</evidence>
<keyword evidence="3" id="KW-1185">Reference proteome</keyword>
<dbReference type="AlphaFoldDB" id="W6UR54"/>
<dbReference type="CTD" id="36336459"/>
<feature type="compositionally biased region" description="Basic and acidic residues" evidence="1">
    <location>
        <begin position="68"/>
        <end position="79"/>
    </location>
</feature>
<protein>
    <submittedName>
        <fullName evidence="2">Uncharacterized protein</fullName>
    </submittedName>
</protein>
<organism evidence="2 3">
    <name type="scientific">Echinococcus granulosus</name>
    <name type="common">Hydatid tapeworm</name>
    <dbReference type="NCBI Taxonomy" id="6210"/>
    <lineage>
        <taxon>Eukaryota</taxon>
        <taxon>Metazoa</taxon>
        <taxon>Spiralia</taxon>
        <taxon>Lophotrochozoa</taxon>
        <taxon>Platyhelminthes</taxon>
        <taxon>Cestoda</taxon>
        <taxon>Eucestoda</taxon>
        <taxon>Cyclophyllidea</taxon>
        <taxon>Taeniidae</taxon>
        <taxon>Echinococcus</taxon>
        <taxon>Echinococcus granulosus group</taxon>
    </lineage>
</organism>
<feature type="region of interest" description="Disordered" evidence="1">
    <location>
        <begin position="64"/>
        <end position="126"/>
    </location>
</feature>
<comment type="caution">
    <text evidence="2">The sequence shown here is derived from an EMBL/GenBank/DDBJ whole genome shotgun (WGS) entry which is preliminary data.</text>
</comment>
<dbReference type="KEGG" id="egl:EGR_00744"/>
<gene>
    <name evidence="2" type="ORF">EGR_00744</name>
</gene>
<sequence length="152" mass="17296">MAPSPQFDLGKVRGIKAREEEINEANALVESEYLNILNNFCFGRAVFDIVRVFKRREFDLDLEPAKPLVEDRNNSRRNYDDDDDDDDDTDKSSDSDKSSESDESSHSDSSDDTETEEPETPSNKRDRKCCLCCACCESNNKINQIIILSKTV</sequence>
<evidence type="ECO:0000313" key="3">
    <source>
        <dbReference type="Proteomes" id="UP000019149"/>
    </source>
</evidence>
<reference evidence="2 3" key="1">
    <citation type="journal article" date="2013" name="Nat. Genet.">
        <title>The genome of the hydatid tapeworm Echinococcus granulosus.</title>
        <authorList>
            <person name="Zheng H."/>
            <person name="Zhang W."/>
            <person name="Zhang L."/>
            <person name="Zhang Z."/>
            <person name="Li J."/>
            <person name="Lu G."/>
            <person name="Zhu Y."/>
            <person name="Wang Y."/>
            <person name="Huang Y."/>
            <person name="Liu J."/>
            <person name="Kang H."/>
            <person name="Chen J."/>
            <person name="Wang L."/>
            <person name="Chen A."/>
            <person name="Yu S."/>
            <person name="Gao Z."/>
            <person name="Jin L."/>
            <person name="Gu W."/>
            <person name="Wang Z."/>
            <person name="Zhao L."/>
            <person name="Shi B."/>
            <person name="Wen H."/>
            <person name="Lin R."/>
            <person name="Jones M.K."/>
            <person name="Brejova B."/>
            <person name="Vinar T."/>
            <person name="Zhao G."/>
            <person name="McManus D.P."/>
            <person name="Chen Z."/>
            <person name="Zhou Y."/>
            <person name="Wang S."/>
        </authorList>
    </citation>
    <scope>NUCLEOTIDE SEQUENCE [LARGE SCALE GENOMIC DNA]</scope>
</reference>
<dbReference type="Proteomes" id="UP000019149">
    <property type="component" value="Unassembled WGS sequence"/>
</dbReference>
<proteinExistence type="predicted"/>
<dbReference type="GeneID" id="36336459"/>
<dbReference type="RefSeq" id="XP_024355396.1">
    <property type="nucleotide sequence ID" value="XM_024489993.1"/>
</dbReference>
<feature type="compositionally biased region" description="Acidic residues" evidence="1">
    <location>
        <begin position="110"/>
        <end position="119"/>
    </location>
</feature>